<comment type="caution">
    <text evidence="1">The sequence shown here is derived from an EMBL/GenBank/DDBJ whole genome shotgun (WGS) entry which is preliminary data.</text>
</comment>
<accession>A0A562Q920</accession>
<protein>
    <submittedName>
        <fullName evidence="1">Uncharacterized protein</fullName>
    </submittedName>
</protein>
<evidence type="ECO:0000313" key="2">
    <source>
        <dbReference type="Proteomes" id="UP000315711"/>
    </source>
</evidence>
<dbReference type="EMBL" id="VLKZ01000014">
    <property type="protein sequence ID" value="TWI53255.1"/>
    <property type="molecule type" value="Genomic_DNA"/>
</dbReference>
<sequence>MFFCVHKMIAQGVEEL</sequence>
<organism evidence="1 2">
    <name type="scientific">Halalkalibacter nanhaiisediminis</name>
    <dbReference type="NCBI Taxonomy" id="688079"/>
    <lineage>
        <taxon>Bacteria</taxon>
        <taxon>Bacillati</taxon>
        <taxon>Bacillota</taxon>
        <taxon>Bacilli</taxon>
        <taxon>Bacillales</taxon>
        <taxon>Bacillaceae</taxon>
        <taxon>Halalkalibacter</taxon>
    </lineage>
</organism>
<evidence type="ECO:0000313" key="1">
    <source>
        <dbReference type="EMBL" id="TWI53255.1"/>
    </source>
</evidence>
<name>A0A562Q920_9BACI</name>
<dbReference type="AlphaFoldDB" id="A0A562Q920"/>
<gene>
    <name evidence="1" type="ORF">IQ10_03521</name>
</gene>
<keyword evidence="2" id="KW-1185">Reference proteome</keyword>
<reference evidence="1 2" key="1">
    <citation type="journal article" date="2015" name="Stand. Genomic Sci.">
        <title>Genomic Encyclopedia of Bacterial and Archaeal Type Strains, Phase III: the genomes of soil and plant-associated and newly described type strains.</title>
        <authorList>
            <person name="Whitman W.B."/>
            <person name="Woyke T."/>
            <person name="Klenk H.P."/>
            <person name="Zhou Y."/>
            <person name="Lilburn T.G."/>
            <person name="Beck B.J."/>
            <person name="De Vos P."/>
            <person name="Vandamme P."/>
            <person name="Eisen J.A."/>
            <person name="Garrity G."/>
            <person name="Hugenholtz P."/>
            <person name="Kyrpides N.C."/>
        </authorList>
    </citation>
    <scope>NUCLEOTIDE SEQUENCE [LARGE SCALE GENOMIC DNA]</scope>
    <source>
        <strain evidence="1 2">CGMCC 1.10116</strain>
    </source>
</reference>
<dbReference type="Proteomes" id="UP000315711">
    <property type="component" value="Unassembled WGS sequence"/>
</dbReference>
<proteinExistence type="predicted"/>